<sequence>MPKTLARDSLNLLNIPFIFLNQKTRLRLPVVLIPLVIFSLLRTVDASLYPTKPVASTVYTAGTPAQVVWMEDG</sequence>
<evidence type="ECO:0000313" key="1">
    <source>
        <dbReference type="EMBL" id="KDR79422.1"/>
    </source>
</evidence>
<gene>
    <name evidence="1" type="ORF">GALMADRAFT_243495</name>
</gene>
<dbReference type="EMBL" id="KL142373">
    <property type="protein sequence ID" value="KDR79422.1"/>
    <property type="molecule type" value="Genomic_DNA"/>
</dbReference>
<dbReference type="HOGENOM" id="CLU_2711571_0_0_1"/>
<feature type="non-terminal residue" evidence="1">
    <location>
        <position position="73"/>
    </location>
</feature>
<name>A0A067TAP6_GALM3</name>
<accession>A0A067TAP6</accession>
<organism evidence="1 2">
    <name type="scientific">Galerina marginata (strain CBS 339.88)</name>
    <dbReference type="NCBI Taxonomy" id="685588"/>
    <lineage>
        <taxon>Eukaryota</taxon>
        <taxon>Fungi</taxon>
        <taxon>Dikarya</taxon>
        <taxon>Basidiomycota</taxon>
        <taxon>Agaricomycotina</taxon>
        <taxon>Agaricomycetes</taxon>
        <taxon>Agaricomycetidae</taxon>
        <taxon>Agaricales</taxon>
        <taxon>Agaricineae</taxon>
        <taxon>Strophariaceae</taxon>
        <taxon>Galerina</taxon>
    </lineage>
</organism>
<dbReference type="AlphaFoldDB" id="A0A067TAP6"/>
<keyword evidence="2" id="KW-1185">Reference proteome</keyword>
<dbReference type="Proteomes" id="UP000027222">
    <property type="component" value="Unassembled WGS sequence"/>
</dbReference>
<reference evidence="2" key="1">
    <citation type="journal article" date="2014" name="Proc. Natl. Acad. Sci. U.S.A.">
        <title>Extensive sampling of basidiomycete genomes demonstrates inadequacy of the white-rot/brown-rot paradigm for wood decay fungi.</title>
        <authorList>
            <person name="Riley R."/>
            <person name="Salamov A.A."/>
            <person name="Brown D.W."/>
            <person name="Nagy L.G."/>
            <person name="Floudas D."/>
            <person name="Held B.W."/>
            <person name="Levasseur A."/>
            <person name="Lombard V."/>
            <person name="Morin E."/>
            <person name="Otillar R."/>
            <person name="Lindquist E.A."/>
            <person name="Sun H."/>
            <person name="LaButti K.M."/>
            <person name="Schmutz J."/>
            <person name="Jabbour D."/>
            <person name="Luo H."/>
            <person name="Baker S.E."/>
            <person name="Pisabarro A.G."/>
            <person name="Walton J.D."/>
            <person name="Blanchette R.A."/>
            <person name="Henrissat B."/>
            <person name="Martin F."/>
            <person name="Cullen D."/>
            <person name="Hibbett D.S."/>
            <person name="Grigoriev I.V."/>
        </authorList>
    </citation>
    <scope>NUCLEOTIDE SEQUENCE [LARGE SCALE GENOMIC DNA]</scope>
    <source>
        <strain evidence="2">CBS 339.88</strain>
    </source>
</reference>
<evidence type="ECO:0000313" key="2">
    <source>
        <dbReference type="Proteomes" id="UP000027222"/>
    </source>
</evidence>
<dbReference type="OrthoDB" id="3250770at2759"/>
<proteinExistence type="predicted"/>
<protein>
    <submittedName>
        <fullName evidence="1">Uncharacterized protein</fullName>
    </submittedName>
</protein>